<dbReference type="Pfam" id="PF09360">
    <property type="entry name" value="zf-CDGSH"/>
    <property type="match status" value="1"/>
</dbReference>
<dbReference type="EMBL" id="JARFPK010000004">
    <property type="protein sequence ID" value="MDF0589878.1"/>
    <property type="molecule type" value="Genomic_DNA"/>
</dbReference>
<dbReference type="Proteomes" id="UP001220010">
    <property type="component" value="Unassembled WGS sequence"/>
</dbReference>
<dbReference type="Gene3D" id="3.40.5.90">
    <property type="entry name" value="CDGSH iron-sulfur domain, mitoNEET-type"/>
    <property type="match status" value="1"/>
</dbReference>
<dbReference type="InterPro" id="IPR042216">
    <property type="entry name" value="MitoNEET_CISD"/>
</dbReference>
<feature type="domain" description="Iron-binding zinc finger CDGSH type" evidence="5">
    <location>
        <begin position="103"/>
        <end position="133"/>
    </location>
</feature>
<evidence type="ECO:0000256" key="2">
    <source>
        <dbReference type="ARBA" id="ARBA00022723"/>
    </source>
</evidence>
<evidence type="ECO:0000259" key="5">
    <source>
        <dbReference type="SMART" id="SM00704"/>
    </source>
</evidence>
<protein>
    <submittedName>
        <fullName evidence="6">(4Fe-4S)-binding protein</fullName>
    </submittedName>
</protein>
<keyword evidence="7" id="KW-1185">Reference proteome</keyword>
<keyword evidence="2" id="KW-0479">Metal-binding</keyword>
<evidence type="ECO:0000256" key="1">
    <source>
        <dbReference type="ARBA" id="ARBA00022714"/>
    </source>
</evidence>
<dbReference type="Gene3D" id="3.30.70.20">
    <property type="match status" value="1"/>
</dbReference>
<proteinExistence type="predicted"/>
<sequence>MKEYTNGEITVFWDPKKCIHSAECLRSQPGVFDVHRSPWISMDGATSEEIMAAIDRCPSGALSYRRNEELERRIDQEGRPSAEIKVVKDGPLLVRGRCALVGEGGESIAEDGPFALCRCGRSDRKPFCDGSHAG</sequence>
<gene>
    <name evidence="6" type="ORF">P0O15_01620</name>
</gene>
<keyword evidence="4" id="KW-0411">Iron-sulfur</keyword>
<name>A0ABT5X596_9EURY</name>
<keyword evidence="3" id="KW-0408">Iron</keyword>
<reference evidence="6 7" key="1">
    <citation type="submission" date="2023-03" db="EMBL/GenBank/DDBJ databases">
        <title>WGS of Methanotrichaceae archaeon Mx.</title>
        <authorList>
            <person name="Sorokin D.Y."/>
            <person name="Merkel A.Y."/>
        </authorList>
    </citation>
    <scope>NUCLEOTIDE SEQUENCE [LARGE SCALE GENOMIC DNA]</scope>
    <source>
        <strain evidence="6 7">Mx</strain>
    </source>
</reference>
<dbReference type="RefSeq" id="WP_316965638.1">
    <property type="nucleotide sequence ID" value="NZ_JARFPK010000004.1"/>
</dbReference>
<dbReference type="SMART" id="SM00704">
    <property type="entry name" value="ZnF_CDGSH"/>
    <property type="match status" value="1"/>
</dbReference>
<evidence type="ECO:0000256" key="3">
    <source>
        <dbReference type="ARBA" id="ARBA00023004"/>
    </source>
</evidence>
<accession>A0ABT5X596</accession>
<dbReference type="SUPFAM" id="SSF54862">
    <property type="entry name" value="4Fe-4S ferredoxins"/>
    <property type="match status" value="1"/>
</dbReference>
<dbReference type="Pfam" id="PF06902">
    <property type="entry name" value="Fer4_19"/>
    <property type="match status" value="1"/>
</dbReference>
<evidence type="ECO:0000256" key="4">
    <source>
        <dbReference type="ARBA" id="ARBA00023014"/>
    </source>
</evidence>
<keyword evidence="1" id="KW-0001">2Fe-2S</keyword>
<dbReference type="InterPro" id="IPR018967">
    <property type="entry name" value="FeS-contain_CDGSH-typ"/>
</dbReference>
<evidence type="ECO:0000313" key="7">
    <source>
        <dbReference type="Proteomes" id="UP001220010"/>
    </source>
</evidence>
<dbReference type="InterPro" id="IPR010693">
    <property type="entry name" value="Divergent_4Fe-4S_mono-cluster"/>
</dbReference>
<comment type="caution">
    <text evidence="6">The sequence shown here is derived from an EMBL/GenBank/DDBJ whole genome shotgun (WGS) entry which is preliminary data.</text>
</comment>
<organism evidence="6 7">
    <name type="scientific">Candidatus Methanocrinis natronophilus</name>
    <dbReference type="NCBI Taxonomy" id="3033396"/>
    <lineage>
        <taxon>Archaea</taxon>
        <taxon>Methanobacteriati</taxon>
        <taxon>Methanobacteriota</taxon>
        <taxon>Stenosarchaea group</taxon>
        <taxon>Methanomicrobia</taxon>
        <taxon>Methanotrichales</taxon>
        <taxon>Methanotrichaceae</taxon>
        <taxon>Methanocrinis</taxon>
    </lineage>
</organism>
<evidence type="ECO:0000313" key="6">
    <source>
        <dbReference type="EMBL" id="MDF0589878.1"/>
    </source>
</evidence>